<keyword evidence="3" id="KW-1185">Reference proteome</keyword>
<evidence type="ECO:0000313" key="2">
    <source>
        <dbReference type="EMBL" id="AWO96650.1"/>
    </source>
</evidence>
<dbReference type="Proteomes" id="UP000246464">
    <property type="component" value="Chromosome 1"/>
</dbReference>
<name>A0A2U9AYE1_SCOMX</name>
<dbReference type="AlphaFoldDB" id="A0A2U9AYE1"/>
<protein>
    <submittedName>
        <fullName evidence="2">Uncharacterized protein</fullName>
    </submittedName>
</protein>
<evidence type="ECO:0000256" key="1">
    <source>
        <dbReference type="SAM" id="MobiDB-lite"/>
    </source>
</evidence>
<dbReference type="EMBL" id="CP026243">
    <property type="protein sequence ID" value="AWO96650.1"/>
    <property type="molecule type" value="Genomic_DNA"/>
</dbReference>
<proteinExistence type="predicted"/>
<gene>
    <name evidence="2" type="ORF">SMAX5B_011693</name>
</gene>
<reference evidence="2 3" key="1">
    <citation type="submission" date="2017-12" db="EMBL/GenBank/DDBJ databases">
        <title>Integrating genomic resources of turbot (Scophthalmus maximus) in depth evaluation of genetic and physical mapping variation across individuals.</title>
        <authorList>
            <person name="Martinez P."/>
        </authorList>
    </citation>
    <scope>NUCLEOTIDE SEQUENCE [LARGE SCALE GENOMIC DNA]</scope>
</reference>
<evidence type="ECO:0000313" key="3">
    <source>
        <dbReference type="Proteomes" id="UP000246464"/>
    </source>
</evidence>
<accession>A0A2U9AYE1</accession>
<feature type="region of interest" description="Disordered" evidence="1">
    <location>
        <begin position="31"/>
        <end position="53"/>
    </location>
</feature>
<sequence length="53" mass="6056">MAFLCSELQVAVETQSQTKPRWHSECRERRMLLPPSGDMGQNRAIVPDQLGEQ</sequence>
<organism evidence="2 3">
    <name type="scientific">Scophthalmus maximus</name>
    <name type="common">Turbot</name>
    <name type="synonym">Psetta maxima</name>
    <dbReference type="NCBI Taxonomy" id="52904"/>
    <lineage>
        <taxon>Eukaryota</taxon>
        <taxon>Metazoa</taxon>
        <taxon>Chordata</taxon>
        <taxon>Craniata</taxon>
        <taxon>Vertebrata</taxon>
        <taxon>Euteleostomi</taxon>
        <taxon>Actinopterygii</taxon>
        <taxon>Neopterygii</taxon>
        <taxon>Teleostei</taxon>
        <taxon>Neoteleostei</taxon>
        <taxon>Acanthomorphata</taxon>
        <taxon>Carangaria</taxon>
        <taxon>Pleuronectiformes</taxon>
        <taxon>Pleuronectoidei</taxon>
        <taxon>Scophthalmidae</taxon>
        <taxon>Scophthalmus</taxon>
    </lineage>
</organism>